<evidence type="ECO:0000256" key="3">
    <source>
        <dbReference type="ARBA" id="ARBA00007200"/>
    </source>
</evidence>
<evidence type="ECO:0000313" key="24">
    <source>
        <dbReference type="EMBL" id="CAF1075929.1"/>
    </source>
</evidence>
<feature type="binding site" evidence="18">
    <location>
        <position position="652"/>
    </location>
    <ligand>
        <name>Ca(2+)</name>
        <dbReference type="ChEBI" id="CHEBI:29108"/>
        <label>2</label>
    </ligand>
</feature>
<dbReference type="OrthoDB" id="444119at2759"/>
<evidence type="ECO:0000259" key="22">
    <source>
        <dbReference type="PROSITE" id="PS50222"/>
    </source>
</evidence>
<dbReference type="AlphaFoldDB" id="A0A814MB81"/>
<keyword evidence="16 18" id="KW-0407">Ion channel</keyword>
<evidence type="ECO:0000256" key="15">
    <source>
        <dbReference type="ARBA" id="ARBA00023273"/>
    </source>
</evidence>
<evidence type="ECO:0000256" key="18">
    <source>
        <dbReference type="PIRSR" id="PIRSR603915-1"/>
    </source>
</evidence>
<dbReference type="FunFam" id="1.10.287.70:FF:000055">
    <property type="entry name" value="Polycystic kidney disease 2-like 1"/>
    <property type="match status" value="1"/>
</dbReference>
<proteinExistence type="inferred from homology"/>
<feature type="binding site" evidence="18">
    <location>
        <position position="659"/>
    </location>
    <ligand>
        <name>Ca(2+)</name>
        <dbReference type="ChEBI" id="CHEBI:29108"/>
        <label>2</label>
    </ligand>
</feature>
<keyword evidence="13" id="KW-1015">Disulfide bond</keyword>
<dbReference type="Proteomes" id="UP000681722">
    <property type="component" value="Unassembled WGS sequence"/>
</dbReference>
<dbReference type="Gene3D" id="1.20.120.350">
    <property type="entry name" value="Voltage-gated potassium channels. Chain C"/>
    <property type="match status" value="1"/>
</dbReference>
<evidence type="ECO:0000313" key="25">
    <source>
        <dbReference type="EMBL" id="CAF3510968.1"/>
    </source>
</evidence>
<dbReference type="Gene3D" id="1.10.287.70">
    <property type="match status" value="1"/>
</dbReference>
<dbReference type="EMBL" id="CAJOBC010004833">
    <property type="protein sequence ID" value="CAF3842354.1"/>
    <property type="molecule type" value="Genomic_DNA"/>
</dbReference>
<comment type="similarity">
    <text evidence="3">Belongs to the polycystin family.</text>
</comment>
<comment type="caution">
    <text evidence="24">The sequence shown here is derived from an EMBL/GenBank/DDBJ whole genome shotgun (WGS) entry which is preliminary data.</text>
</comment>
<dbReference type="Pfam" id="PF13202">
    <property type="entry name" value="EF-hand_5"/>
    <property type="match status" value="1"/>
</dbReference>
<dbReference type="SMART" id="SM00054">
    <property type="entry name" value="EFh"/>
    <property type="match status" value="2"/>
</dbReference>
<dbReference type="Proteomes" id="UP000682733">
    <property type="component" value="Unassembled WGS sequence"/>
</dbReference>
<evidence type="ECO:0000256" key="16">
    <source>
        <dbReference type="ARBA" id="ARBA00023303"/>
    </source>
</evidence>
<keyword evidence="11 18" id="KW-0406">Ion transport</keyword>
<dbReference type="GO" id="GO:0005262">
    <property type="term" value="F:calcium channel activity"/>
    <property type="evidence" value="ECO:0007669"/>
    <property type="project" value="UniProtKB-KW"/>
</dbReference>
<keyword evidence="15" id="KW-0966">Cell projection</keyword>
<evidence type="ECO:0000256" key="1">
    <source>
        <dbReference type="ARBA" id="ARBA00004272"/>
    </source>
</evidence>
<feature type="compositionally biased region" description="Polar residues" evidence="20">
    <location>
        <begin position="787"/>
        <end position="801"/>
    </location>
</feature>
<evidence type="ECO:0000256" key="8">
    <source>
        <dbReference type="ARBA" id="ARBA00022837"/>
    </source>
</evidence>
<keyword evidence="6 18" id="KW-0107">Calcium channel</keyword>
<organism evidence="24 27">
    <name type="scientific">Didymodactylos carnosus</name>
    <dbReference type="NCBI Taxonomy" id="1234261"/>
    <lineage>
        <taxon>Eukaryota</taxon>
        <taxon>Metazoa</taxon>
        <taxon>Spiralia</taxon>
        <taxon>Gnathifera</taxon>
        <taxon>Rotifera</taxon>
        <taxon>Eurotatoria</taxon>
        <taxon>Bdelloidea</taxon>
        <taxon>Philodinida</taxon>
        <taxon>Philodinidae</taxon>
        <taxon>Didymodactylos</taxon>
    </lineage>
</organism>
<dbReference type="SUPFAM" id="SSF47473">
    <property type="entry name" value="EF-hand"/>
    <property type="match status" value="1"/>
</dbReference>
<keyword evidence="8 18" id="KW-0106">Calcium</keyword>
<evidence type="ECO:0000313" key="26">
    <source>
        <dbReference type="EMBL" id="CAF3842354.1"/>
    </source>
</evidence>
<feature type="domain" description="EF-hand" evidence="22">
    <location>
        <begin position="601"/>
        <end position="636"/>
    </location>
</feature>
<dbReference type="FunFam" id="1.20.5.340:FF:000020">
    <property type="entry name" value="polycystin-2 isoform X1"/>
    <property type="match status" value="1"/>
</dbReference>
<evidence type="ECO:0000256" key="19">
    <source>
        <dbReference type="PIRSR" id="PIRSR603915-2"/>
    </source>
</evidence>
<feature type="transmembrane region" description="Helical" evidence="21">
    <location>
        <begin position="439"/>
        <end position="458"/>
    </location>
</feature>
<dbReference type="GO" id="GO:0050982">
    <property type="term" value="P:detection of mechanical stimulus"/>
    <property type="evidence" value="ECO:0007669"/>
    <property type="project" value="TreeGrafter"/>
</dbReference>
<dbReference type="PROSITE" id="PS50222">
    <property type="entry name" value="EF_HAND_2"/>
    <property type="match status" value="1"/>
</dbReference>
<dbReference type="Gene3D" id="1.10.238.10">
    <property type="entry name" value="EF-hand"/>
    <property type="match status" value="1"/>
</dbReference>
<keyword evidence="17" id="KW-0968">Cytoplasmic vesicle</keyword>
<evidence type="ECO:0000256" key="4">
    <source>
        <dbReference type="ARBA" id="ARBA00022448"/>
    </source>
</evidence>
<keyword evidence="27" id="KW-1185">Reference proteome</keyword>
<dbReference type="GO" id="GO:0031410">
    <property type="term" value="C:cytoplasmic vesicle"/>
    <property type="evidence" value="ECO:0007669"/>
    <property type="project" value="UniProtKB-SubCell"/>
</dbReference>
<keyword evidence="9 21" id="KW-1133">Transmembrane helix</keyword>
<feature type="transmembrane region" description="Helical" evidence="21">
    <location>
        <begin position="507"/>
        <end position="525"/>
    </location>
</feature>
<dbReference type="Pfam" id="PF20519">
    <property type="entry name" value="Polycystin_dom"/>
    <property type="match status" value="1"/>
</dbReference>
<evidence type="ECO:0000256" key="13">
    <source>
        <dbReference type="ARBA" id="ARBA00023157"/>
    </source>
</evidence>
<keyword evidence="18" id="KW-0109">Calcium transport</keyword>
<keyword evidence="7 21" id="KW-0812">Transmembrane</keyword>
<dbReference type="GO" id="GO:0005509">
    <property type="term" value="F:calcium ion binding"/>
    <property type="evidence" value="ECO:0007669"/>
    <property type="project" value="InterPro"/>
</dbReference>
<evidence type="ECO:0000256" key="20">
    <source>
        <dbReference type="SAM" id="MobiDB-lite"/>
    </source>
</evidence>
<dbReference type="Proteomes" id="UP000677228">
    <property type="component" value="Unassembled WGS sequence"/>
</dbReference>
<keyword evidence="10" id="KW-0175">Coiled coil</keyword>
<feature type="transmembrane region" description="Helical" evidence="21">
    <location>
        <begin position="537"/>
        <end position="561"/>
    </location>
</feature>
<keyword evidence="18" id="KW-0479">Metal-binding</keyword>
<dbReference type="InterPro" id="IPR002048">
    <property type="entry name" value="EF_hand_dom"/>
</dbReference>
<dbReference type="InterPro" id="IPR051223">
    <property type="entry name" value="Polycystin"/>
</dbReference>
<evidence type="ECO:0000256" key="21">
    <source>
        <dbReference type="SAM" id="Phobius"/>
    </source>
</evidence>
<evidence type="ECO:0000256" key="9">
    <source>
        <dbReference type="ARBA" id="ARBA00022989"/>
    </source>
</evidence>
<feature type="transmembrane region" description="Helical" evidence="21">
    <location>
        <begin position="351"/>
        <end position="369"/>
    </location>
</feature>
<dbReference type="PANTHER" id="PTHR10877">
    <property type="entry name" value="POLYCYSTIN FAMILY MEMBER"/>
    <property type="match status" value="1"/>
</dbReference>
<dbReference type="PROSITE" id="PS00018">
    <property type="entry name" value="EF_HAND_1"/>
    <property type="match status" value="1"/>
</dbReference>
<dbReference type="InterPro" id="IPR003915">
    <property type="entry name" value="PKD_2"/>
</dbReference>
<keyword evidence="12 21" id="KW-0472">Membrane</keyword>
<dbReference type="PRINTS" id="PR01433">
    <property type="entry name" value="POLYCYSTIN2"/>
</dbReference>
<evidence type="ECO:0000256" key="17">
    <source>
        <dbReference type="ARBA" id="ARBA00023329"/>
    </source>
</evidence>
<feature type="region of interest" description="Disordered" evidence="20">
    <location>
        <begin position="783"/>
        <end position="832"/>
    </location>
</feature>
<evidence type="ECO:0000256" key="6">
    <source>
        <dbReference type="ARBA" id="ARBA00022673"/>
    </source>
</evidence>
<evidence type="ECO:0000256" key="11">
    <source>
        <dbReference type="ARBA" id="ARBA00023065"/>
    </source>
</evidence>
<feature type="region of interest" description="Disordered" evidence="20">
    <location>
        <begin position="18"/>
        <end position="37"/>
    </location>
</feature>
<feature type="binding site" evidence="18">
    <location>
        <position position="648"/>
    </location>
    <ligand>
        <name>Ca(2+)</name>
        <dbReference type="ChEBI" id="CHEBI:29108"/>
        <label>2</label>
    </ligand>
</feature>
<dbReference type="InterPro" id="IPR011992">
    <property type="entry name" value="EF-hand-dom_pair"/>
</dbReference>
<keyword evidence="4" id="KW-0813">Transport</keyword>
<comment type="subcellular location">
    <subcellularLocation>
        <location evidence="1">Cell projection</location>
        <location evidence="1">Cilium membrane</location>
        <topology evidence="1">Multi-pass membrane protein</topology>
    </subcellularLocation>
    <subcellularLocation>
        <location evidence="2">Cytoplasmic vesicle</location>
    </subcellularLocation>
</comment>
<evidence type="ECO:0000256" key="7">
    <source>
        <dbReference type="ARBA" id="ARBA00022692"/>
    </source>
</evidence>
<evidence type="ECO:0000256" key="14">
    <source>
        <dbReference type="ARBA" id="ARBA00023180"/>
    </source>
</evidence>
<dbReference type="EMBL" id="CAJNOK010000176">
    <property type="protein sequence ID" value="CAF0734591.1"/>
    <property type="molecule type" value="Genomic_DNA"/>
</dbReference>
<dbReference type="InterPro" id="IPR027359">
    <property type="entry name" value="Volt_channel_dom_sf"/>
</dbReference>
<evidence type="ECO:0000256" key="12">
    <source>
        <dbReference type="ARBA" id="ARBA00023136"/>
    </source>
</evidence>
<feature type="binding site" evidence="18">
    <location>
        <position position="650"/>
    </location>
    <ligand>
        <name>Ca(2+)</name>
        <dbReference type="ChEBI" id="CHEBI:29108"/>
        <label>2</label>
    </ligand>
</feature>
<dbReference type="Proteomes" id="UP000663829">
    <property type="component" value="Unassembled WGS sequence"/>
</dbReference>
<feature type="transmembrane region" description="Helical" evidence="21">
    <location>
        <begin position="98"/>
        <end position="122"/>
    </location>
</feature>
<name>A0A814MB81_9BILA</name>
<dbReference type="GO" id="GO:0060170">
    <property type="term" value="C:ciliary membrane"/>
    <property type="evidence" value="ECO:0007669"/>
    <property type="project" value="UniProtKB-SubCell"/>
</dbReference>
<feature type="disulfide bond" evidence="19">
    <location>
        <begin position="207"/>
        <end position="220"/>
    </location>
</feature>
<keyword evidence="5" id="KW-1003">Cell membrane</keyword>
<dbReference type="Pfam" id="PF08016">
    <property type="entry name" value="PKD_channel"/>
    <property type="match status" value="1"/>
</dbReference>
<dbReference type="CDD" id="cd00051">
    <property type="entry name" value="EFh"/>
    <property type="match status" value="1"/>
</dbReference>
<dbReference type="EMBL" id="CAJNOQ010004834">
    <property type="protein sequence ID" value="CAF1075929.1"/>
    <property type="molecule type" value="Genomic_DNA"/>
</dbReference>
<evidence type="ECO:0000313" key="23">
    <source>
        <dbReference type="EMBL" id="CAF0734591.1"/>
    </source>
</evidence>
<dbReference type="EMBL" id="CAJOBA010000175">
    <property type="protein sequence ID" value="CAF3510968.1"/>
    <property type="molecule type" value="Genomic_DNA"/>
</dbReference>
<evidence type="ECO:0000256" key="10">
    <source>
        <dbReference type="ARBA" id="ARBA00023054"/>
    </source>
</evidence>
<dbReference type="InterPro" id="IPR013122">
    <property type="entry name" value="PKD1_2_channel"/>
</dbReference>
<accession>A0A814MB81</accession>
<dbReference type="SUPFAM" id="SSF81324">
    <property type="entry name" value="Voltage-gated potassium channels"/>
    <property type="match status" value="1"/>
</dbReference>
<feature type="transmembrane region" description="Helical" evidence="21">
    <location>
        <begin position="478"/>
        <end position="501"/>
    </location>
</feature>
<dbReference type="InterPro" id="IPR018247">
    <property type="entry name" value="EF_Hand_1_Ca_BS"/>
</dbReference>
<protein>
    <recommendedName>
        <fullName evidence="22">EF-hand domain-containing protein</fullName>
    </recommendedName>
</protein>
<dbReference type="InterPro" id="IPR046791">
    <property type="entry name" value="Polycystin_dom"/>
</dbReference>
<evidence type="ECO:0000256" key="5">
    <source>
        <dbReference type="ARBA" id="ARBA00022475"/>
    </source>
</evidence>
<gene>
    <name evidence="24" type="ORF">GPM918_LOCUS17520</name>
    <name evidence="23" type="ORF">OVA965_LOCUS1050</name>
    <name evidence="26" type="ORF">SRO942_LOCUS17512</name>
    <name evidence="25" type="ORF">TMI583_LOCUS1047</name>
</gene>
<evidence type="ECO:0000313" key="27">
    <source>
        <dbReference type="Proteomes" id="UP000663829"/>
    </source>
</evidence>
<dbReference type="PANTHER" id="PTHR10877:SF183">
    <property type="entry name" value="AT14535P-RELATED"/>
    <property type="match status" value="1"/>
</dbReference>
<keyword evidence="14" id="KW-0325">Glycoprotein</keyword>
<evidence type="ECO:0000256" key="2">
    <source>
        <dbReference type="ARBA" id="ARBA00004541"/>
    </source>
</evidence>
<feature type="compositionally biased region" description="Polar residues" evidence="20">
    <location>
        <begin position="28"/>
        <end position="37"/>
    </location>
</feature>
<reference evidence="24" key="1">
    <citation type="submission" date="2021-02" db="EMBL/GenBank/DDBJ databases">
        <authorList>
            <person name="Nowell W R."/>
        </authorList>
    </citation>
    <scope>NUCLEOTIDE SEQUENCE</scope>
</reference>
<dbReference type="Gene3D" id="1.20.5.340">
    <property type="match status" value="1"/>
</dbReference>
<sequence length="832" mass="95327">MSAASNIHLRTDSARGFHANPAFEDTEPSTTAPSPMGSNIFIVKSDDENQPRHEQVKTKNNIGRTVLRGVRSMWATRQTEKDLSDNKDLYVKTTLRELVVYLVFITILCIITFGMTSAKMYYFTTVLTNLFITTKVDGVGDQPAFQDIGNFQDFFDVMGGPIVKGLYNEKWYNDDNITNTQYGYVLYENKLLGRPRLRQLRVTNHSCKVHKKFIAVVPDCYAAYSRRKEDKSSYGPDNDIIAKTAWQYQSSAALKGSSVSGQISSYSGGGYVQNLGENYAESKEILDDLQQNLWLDRGTRAVFLDFTVYNANINLFCQIRMIVEFPATGGAIPSQAFNTVKLIRYVSSKDYFVLACEVLFVLFTLYYTIEEVIEISQIRIQYFKTIWNILDVVIILISYICVLFNCYRQIKVGQILDALLQNQDSFADFEFLTYWQVQFNNIIAFAVFLAWIKIFKYVSFNKTMTQLTATLSRSAKDILGFAVMFFIVFLAYAQFGYLLFGTMLPDYRTFAISIFSLFRIVLGDFDFNAMLGAHRILGPVFFLTYVFFVFFVLLNMFLAIINDTYSEVKADISTQKSEIELGDYFKKSYEKVLDKMNIKRDRIIDIQSALKNADMNKDGVIEFSEWRRDLKARGYTDAEIENVFSKYDTDGDRQLKDSEQQQLEADLLAEESNLNKEIKGLRVSQATGYHDDNDKSVGNRISYEEFAVLLRRVDRMEYSIGSIVSKIDGVLTKLETSEKDKMKRREAMTKILDSISNDNRISNDKKHERLEKMLRDELEAWDRSERQVQTSSNVLQQSGTPGTPRAGDAAPPRRLSPLDLERPRPISGLNVN</sequence>
<feature type="transmembrane region" description="Helical" evidence="21">
    <location>
        <begin position="389"/>
        <end position="410"/>
    </location>
</feature>